<feature type="transmembrane region" description="Helical" evidence="2">
    <location>
        <begin position="489"/>
        <end position="508"/>
    </location>
</feature>
<feature type="transmembrane region" description="Helical" evidence="2">
    <location>
        <begin position="307"/>
        <end position="328"/>
    </location>
</feature>
<feature type="transmembrane region" description="Helical" evidence="2">
    <location>
        <begin position="953"/>
        <end position="971"/>
    </location>
</feature>
<feature type="transmembrane region" description="Helical" evidence="2">
    <location>
        <begin position="607"/>
        <end position="630"/>
    </location>
</feature>
<dbReference type="PANTHER" id="PTHR38434:SF1">
    <property type="entry name" value="BLL2549 PROTEIN"/>
    <property type="match status" value="1"/>
</dbReference>
<dbReference type="KEGG" id="anh:A6F65_00764"/>
<proteinExistence type="predicted"/>
<dbReference type="RefSeq" id="WP_067786120.1">
    <property type="nucleotide sequence ID" value="NZ_CP016545.1"/>
</dbReference>
<dbReference type="Proteomes" id="UP000092698">
    <property type="component" value="Chromosome"/>
</dbReference>
<keyword evidence="2" id="KW-1133">Transmembrane helix</keyword>
<dbReference type="EMBL" id="CP016545">
    <property type="protein sequence ID" value="ANU07084.1"/>
    <property type="molecule type" value="Genomic_DNA"/>
</dbReference>
<evidence type="ECO:0000256" key="2">
    <source>
        <dbReference type="SAM" id="Phobius"/>
    </source>
</evidence>
<feature type="transmembrane region" description="Helical" evidence="2">
    <location>
        <begin position="850"/>
        <end position="873"/>
    </location>
</feature>
<evidence type="ECO:0000256" key="1">
    <source>
        <dbReference type="SAM" id="MobiDB-lite"/>
    </source>
</evidence>
<feature type="transmembrane region" description="Helical" evidence="2">
    <location>
        <begin position="359"/>
        <end position="378"/>
    </location>
</feature>
<name>A0A1C7D6J8_9SPHN</name>
<feature type="transmembrane region" description="Helical" evidence="2">
    <location>
        <begin position="384"/>
        <end position="402"/>
    </location>
</feature>
<dbReference type="PATRIC" id="fig|645517.4.peg.766"/>
<keyword evidence="2" id="KW-0472">Membrane</keyword>
<feature type="transmembrane region" description="Helical" evidence="2">
    <location>
        <begin position="207"/>
        <end position="226"/>
    </location>
</feature>
<reference evidence="3 4" key="1">
    <citation type="submission" date="2016-07" db="EMBL/GenBank/DDBJ databases">
        <title>Complete genome sequence of Altererythrobacter namhicola JCM 16345T, containing esterase-encoding genes.</title>
        <authorList>
            <person name="Cheng H."/>
            <person name="Wu Y.-H."/>
            <person name="Jian S.-L."/>
            <person name="Huo Y.-Y."/>
            <person name="Wang C.-S."/>
            <person name="Xu X.-W."/>
        </authorList>
    </citation>
    <scope>NUCLEOTIDE SEQUENCE [LARGE SCALE GENOMIC DNA]</scope>
    <source>
        <strain evidence="3 4">JCM 16345</strain>
    </source>
</reference>
<feature type="transmembrane region" description="Helical" evidence="2">
    <location>
        <begin position="432"/>
        <end position="453"/>
    </location>
</feature>
<evidence type="ECO:0000313" key="4">
    <source>
        <dbReference type="Proteomes" id="UP000092698"/>
    </source>
</evidence>
<feature type="transmembrane region" description="Helical" evidence="2">
    <location>
        <begin position="923"/>
        <end position="941"/>
    </location>
</feature>
<feature type="transmembrane region" description="Helical" evidence="2">
    <location>
        <begin position="567"/>
        <end position="587"/>
    </location>
</feature>
<feature type="transmembrane region" description="Helical" evidence="2">
    <location>
        <begin position="460"/>
        <end position="477"/>
    </location>
</feature>
<feature type="transmembrane region" description="Helical" evidence="2">
    <location>
        <begin position="684"/>
        <end position="705"/>
    </location>
</feature>
<gene>
    <name evidence="3" type="ORF">A6F65_00764</name>
</gene>
<accession>A0A1C7D6J8</accession>
<dbReference type="AlphaFoldDB" id="A0A1C7D6J8"/>
<feature type="region of interest" description="Disordered" evidence="1">
    <location>
        <begin position="46"/>
        <end position="106"/>
    </location>
</feature>
<feature type="transmembrane region" description="Helical" evidence="2">
    <location>
        <begin position="178"/>
        <end position="195"/>
    </location>
</feature>
<dbReference type="InterPro" id="IPR019286">
    <property type="entry name" value="DUF2339_TM"/>
</dbReference>
<feature type="transmembrane region" description="Helical" evidence="2">
    <location>
        <begin position="885"/>
        <end position="903"/>
    </location>
</feature>
<dbReference type="PIRSF" id="PIRSF035905">
    <property type="entry name" value="UCP035905_mp"/>
    <property type="match status" value="1"/>
</dbReference>
<feature type="transmembrane region" description="Helical" evidence="2">
    <location>
        <begin position="749"/>
        <end position="768"/>
    </location>
</feature>
<dbReference type="STRING" id="645517.A6F65_00764"/>
<sequence length="1010" mass="106181">MTGLILIVVTAAGLGLWLRMRQLEERLAKLEEQGDARFRMLLSGAQRAPEADPVDAAPGPGEDPVLPADEPLAPAPSEQLTRPAAFDPPDTSESAISAPVEQPRPDFDTDFDTELDAGIEEADEAAPRSAYKAPEFDFEEIFGRRLPIWAGGIALAVAGIFLVLYSIENGLVTEPVRVALSFVFGIGLLGAAEAAHRMAHRVSDPRVGQALAGAGLATLYAAFYLAGARYGLIGPAASFAGLALVTGLAVGLTFRFGLPAAILGLLGGFATPLLVASDDANVPVLAFYLALLTAALALTGRRTGMRWLGFAAIFTGFGWGAVMLAAGPVMRGDMLAIGLYIVALGAIIPAALPFEGKWLWPRLVTAALGALQLAILVASAGYDLLTWGLYFLLAAGLAALGWKLEQLRAGSAIAAATALMLLLIWPDPVATHFAIVGAGGALVFLTVPLALIWQDRARQLDIAQLCVGAVLLAMAGWAQFGPDGDFEPYARLGLMTAALAAFPALAAWRMWDRTSATKIIDAPIAGTGVLAAMAGYLLLPEWAKPFAPALVGVGLALVAARRQDGNAAIFGWVAALAGLMVLLGTDFRLEETARLFGVVRFGMDEGAASLLLAMLRWMMTALPFAALALWDRAGKRRFAAELFLAATLYGVIAQIAPPEVLPLLTALGAMAAIHWLAGRRGLWLGAMAIAGLWTVGPIFTWLGTGGEAALGMAMFVTDLPALTDTLQRLLPFAAAGAFVAARQAGKRRAIWSIAFAAAAVIIAAHVLFKQLFAIGTLEQFVQYGLAERTAWQALLVIGGLGLARLVSARLGKADGLRWAGYGLAAAGMAHFAWFSMVLHNPLWDAQATGALPVLNLLLVSYGIAGLGVHFLAAGKDGGEDRRVALARRVAAMVLICAYALSELRHAFSGSILTAQPMGQTEDLLRSLLGIVLALGFLAWGSRTDQRSWRIGSLVLMLLAVAKVFLVDAAGLEGLLRIASFLALGFSLIGIGWVYSRQLKSRTPDADNTAT</sequence>
<feature type="transmembrane region" description="Helical" evidence="2">
    <location>
        <begin position="818"/>
        <end position="838"/>
    </location>
</feature>
<organism evidence="3 4">
    <name type="scientific">Paraurantiacibacter namhicola</name>
    <dbReference type="NCBI Taxonomy" id="645517"/>
    <lineage>
        <taxon>Bacteria</taxon>
        <taxon>Pseudomonadati</taxon>
        <taxon>Pseudomonadota</taxon>
        <taxon>Alphaproteobacteria</taxon>
        <taxon>Sphingomonadales</taxon>
        <taxon>Erythrobacteraceae</taxon>
        <taxon>Paraurantiacibacter</taxon>
    </lineage>
</organism>
<dbReference type="PANTHER" id="PTHR38434">
    <property type="entry name" value="BLL2549 PROTEIN"/>
    <property type="match status" value="1"/>
</dbReference>
<keyword evidence="2" id="KW-0812">Transmembrane</keyword>
<dbReference type="OrthoDB" id="5422830at2"/>
<dbReference type="InterPro" id="IPR014600">
    <property type="entry name" value="UCP035905_mem"/>
</dbReference>
<feature type="transmembrane region" description="Helical" evidence="2">
    <location>
        <begin position="977"/>
        <end position="994"/>
    </location>
</feature>
<evidence type="ECO:0000313" key="3">
    <source>
        <dbReference type="EMBL" id="ANU07084.1"/>
    </source>
</evidence>
<dbReference type="Pfam" id="PF10101">
    <property type="entry name" value="DUF2339"/>
    <property type="match status" value="1"/>
</dbReference>
<protein>
    <recommendedName>
        <fullName evidence="5">DUF2339 domain-containing protein</fullName>
    </recommendedName>
</protein>
<feature type="transmembrane region" description="Helical" evidence="2">
    <location>
        <begin position="409"/>
        <end position="426"/>
    </location>
</feature>
<feature type="transmembrane region" description="Helical" evidence="2">
    <location>
        <begin position="232"/>
        <end position="251"/>
    </location>
</feature>
<feature type="transmembrane region" description="Helical" evidence="2">
    <location>
        <begin position="334"/>
        <end position="352"/>
    </location>
</feature>
<feature type="transmembrane region" description="Helical" evidence="2">
    <location>
        <begin position="788"/>
        <end position="806"/>
    </location>
</feature>
<feature type="transmembrane region" description="Helical" evidence="2">
    <location>
        <begin position="661"/>
        <end position="677"/>
    </location>
</feature>
<feature type="transmembrane region" description="Helical" evidence="2">
    <location>
        <begin position="282"/>
        <end position="300"/>
    </location>
</feature>
<feature type="transmembrane region" description="Helical" evidence="2">
    <location>
        <begin position="146"/>
        <end position="166"/>
    </location>
</feature>
<evidence type="ECO:0008006" key="5">
    <source>
        <dbReference type="Google" id="ProtNLM"/>
    </source>
</evidence>
<keyword evidence="4" id="KW-1185">Reference proteome</keyword>